<feature type="signal peptide" evidence="1">
    <location>
        <begin position="1"/>
        <end position="22"/>
    </location>
</feature>
<proteinExistence type="predicted"/>
<dbReference type="AlphaFoldDB" id="A0A2M4DE87"/>
<name>A0A2M4DE87_ANODA</name>
<dbReference type="EMBL" id="GGFL01011651">
    <property type="protein sequence ID" value="MBW75829.1"/>
    <property type="molecule type" value="Transcribed_RNA"/>
</dbReference>
<keyword evidence="1" id="KW-0732">Signal</keyword>
<sequence length="96" mass="10802">MRACRWFAIDVLTLLTGNRSLSARMRAYCFTIDSMRRNVACGLPNGVRNRLLTHSLAASHWAHGIRQRRSRSAIAPYGDTLSLYDFDSSSCKKLPA</sequence>
<organism evidence="2">
    <name type="scientific">Anopheles darlingi</name>
    <name type="common">Mosquito</name>
    <dbReference type="NCBI Taxonomy" id="43151"/>
    <lineage>
        <taxon>Eukaryota</taxon>
        <taxon>Metazoa</taxon>
        <taxon>Ecdysozoa</taxon>
        <taxon>Arthropoda</taxon>
        <taxon>Hexapoda</taxon>
        <taxon>Insecta</taxon>
        <taxon>Pterygota</taxon>
        <taxon>Neoptera</taxon>
        <taxon>Endopterygota</taxon>
        <taxon>Diptera</taxon>
        <taxon>Nematocera</taxon>
        <taxon>Culicoidea</taxon>
        <taxon>Culicidae</taxon>
        <taxon>Anophelinae</taxon>
        <taxon>Anopheles</taxon>
    </lineage>
</organism>
<accession>A0A2M4DE87</accession>
<reference evidence="2" key="1">
    <citation type="submission" date="2018-01" db="EMBL/GenBank/DDBJ databases">
        <title>An insight into the sialome of Amazonian anophelines.</title>
        <authorList>
            <person name="Ribeiro J.M."/>
            <person name="Scarpassa V."/>
            <person name="Calvo E."/>
        </authorList>
    </citation>
    <scope>NUCLEOTIDE SEQUENCE</scope>
</reference>
<evidence type="ECO:0000256" key="1">
    <source>
        <dbReference type="SAM" id="SignalP"/>
    </source>
</evidence>
<protein>
    <submittedName>
        <fullName evidence="2">Putative secreted protein</fullName>
    </submittedName>
</protein>
<feature type="chain" id="PRO_5014785809" evidence="1">
    <location>
        <begin position="23"/>
        <end position="96"/>
    </location>
</feature>
<evidence type="ECO:0000313" key="2">
    <source>
        <dbReference type="EMBL" id="MBW75829.1"/>
    </source>
</evidence>